<evidence type="ECO:0000256" key="2">
    <source>
        <dbReference type="SAM" id="SignalP"/>
    </source>
</evidence>
<dbReference type="InterPro" id="IPR023214">
    <property type="entry name" value="HAD_sf"/>
</dbReference>
<dbReference type="SFLD" id="SFLDG01125">
    <property type="entry name" value="C1.1:_Acid_Phosphatase_Like"/>
    <property type="match status" value="1"/>
</dbReference>
<organism evidence="3 4">
    <name type="scientific">Brucella anthropi</name>
    <name type="common">Ochrobactrum anthropi</name>
    <dbReference type="NCBI Taxonomy" id="529"/>
    <lineage>
        <taxon>Bacteria</taxon>
        <taxon>Pseudomonadati</taxon>
        <taxon>Pseudomonadota</taxon>
        <taxon>Alphaproteobacteria</taxon>
        <taxon>Hyphomicrobiales</taxon>
        <taxon>Brucellaceae</taxon>
        <taxon>Brucella/Ochrobactrum group</taxon>
        <taxon>Brucella</taxon>
    </lineage>
</organism>
<name>A0A011V368_BRUAN</name>
<dbReference type="InterPro" id="IPR005519">
    <property type="entry name" value="Acid_phosphat_B-like"/>
</dbReference>
<dbReference type="PROSITE" id="PS51257">
    <property type="entry name" value="PROKAR_LIPOPROTEIN"/>
    <property type="match status" value="1"/>
</dbReference>
<dbReference type="NCBIfam" id="TIGR01533">
    <property type="entry name" value="lipo_e_P4"/>
    <property type="match status" value="1"/>
</dbReference>
<dbReference type="Pfam" id="PF03767">
    <property type="entry name" value="Acid_phosphat_B"/>
    <property type="match status" value="1"/>
</dbReference>
<feature type="chain" id="PRO_5044363794" evidence="2">
    <location>
        <begin position="20"/>
        <end position="268"/>
    </location>
</feature>
<sequence length="268" mass="29769">MRRTLLTISVIVACSASLAGCATDQRTARFQLEQQNVSAINWMQQSGEYDALAYQTFNGARQAFDAVKPTKGRRKAVIVDLDETMIDNTAYAGWRVKQSVPYTEKTWARWMAAEQAGPIAGAVEFARHVNANGGTMFYVTNRDAKSFESTAANIRKLGFPGVSAKTLLLNGGQSNKQSRFDAVKADGFDVVVYVGDNLNDFGAATYHKNNQQRRTFVEANREAFGTKFFMLPNPSYGDWVSGLAPDYYKQSPEKQLEINRKSIRSWGG</sequence>
<dbReference type="InterPro" id="IPR036412">
    <property type="entry name" value="HAD-like_sf"/>
</dbReference>
<proteinExistence type="predicted"/>
<evidence type="ECO:0000256" key="1">
    <source>
        <dbReference type="ARBA" id="ARBA00022729"/>
    </source>
</evidence>
<dbReference type="PIRSF" id="PIRSF019271">
    <property type="entry name" value="Acid_Ptase_C"/>
    <property type="match status" value="1"/>
</dbReference>
<dbReference type="GO" id="GO:0009279">
    <property type="term" value="C:cell outer membrane"/>
    <property type="evidence" value="ECO:0007669"/>
    <property type="project" value="InterPro"/>
</dbReference>
<dbReference type="PANTHER" id="PTHR31284">
    <property type="entry name" value="ACID PHOSPHATASE-LIKE PROTEIN"/>
    <property type="match status" value="1"/>
</dbReference>
<keyword evidence="1 2" id="KW-0732">Signal</keyword>
<dbReference type="PANTHER" id="PTHR31284:SF10">
    <property type="entry name" value="ACID PHOSPHATASE-LIKE PROTEIN"/>
    <property type="match status" value="1"/>
</dbReference>
<dbReference type="RefSeq" id="WP_036588461.1">
    <property type="nucleotide sequence ID" value="NZ_CP044970.1"/>
</dbReference>
<gene>
    <name evidence="3" type="ORF">F9L06_21205</name>
</gene>
<dbReference type="Proteomes" id="UP000441102">
    <property type="component" value="Unassembled WGS sequence"/>
</dbReference>
<evidence type="ECO:0000313" key="4">
    <source>
        <dbReference type="Proteomes" id="UP000441102"/>
    </source>
</evidence>
<dbReference type="AlphaFoldDB" id="A0A011V368"/>
<protein>
    <submittedName>
        <fullName evidence="3">5'-nucleotidase, lipoprotein e(P4) family</fullName>
    </submittedName>
</protein>
<reference evidence="3 4" key="1">
    <citation type="submission" date="2019-09" db="EMBL/GenBank/DDBJ databases">
        <title>Taxonomic organization of the family Brucellaceae based on a phylogenomic approach.</title>
        <authorList>
            <person name="Leclercq S."/>
            <person name="Cloeckaert A."/>
            <person name="Zygmunt M.S."/>
        </authorList>
    </citation>
    <scope>NUCLEOTIDE SEQUENCE [LARGE SCALE GENOMIC DNA]</scope>
    <source>
        <strain evidence="3 4">CCUG 34461</strain>
    </source>
</reference>
<evidence type="ECO:0000313" key="3">
    <source>
        <dbReference type="EMBL" id="KAB2793019.1"/>
    </source>
</evidence>
<dbReference type="SFLD" id="SFLDS00003">
    <property type="entry name" value="Haloacid_Dehalogenase"/>
    <property type="match status" value="1"/>
</dbReference>
<comment type="caution">
    <text evidence="3">The sequence shown here is derived from an EMBL/GenBank/DDBJ whole genome shotgun (WGS) entry which is preliminary data.</text>
</comment>
<feature type="signal peptide" evidence="2">
    <location>
        <begin position="1"/>
        <end position="19"/>
    </location>
</feature>
<dbReference type="InterPro" id="IPR006423">
    <property type="entry name" value="Lipo_e_P4"/>
</dbReference>
<dbReference type="Gene3D" id="3.40.50.1000">
    <property type="entry name" value="HAD superfamily/HAD-like"/>
    <property type="match status" value="1"/>
</dbReference>
<keyword evidence="3" id="KW-0449">Lipoprotein</keyword>
<dbReference type="CDD" id="cd07534">
    <property type="entry name" value="HAD_CAP"/>
    <property type="match status" value="1"/>
</dbReference>
<dbReference type="SUPFAM" id="SSF56784">
    <property type="entry name" value="HAD-like"/>
    <property type="match status" value="1"/>
</dbReference>
<accession>A0A011V368</accession>
<dbReference type="EMBL" id="WBWX01000010">
    <property type="protein sequence ID" value="KAB2793019.1"/>
    <property type="molecule type" value="Genomic_DNA"/>
</dbReference>